<dbReference type="InterPro" id="IPR012368">
    <property type="entry name" value="OxRdtase_Mopterin-bd_su_IorB"/>
</dbReference>
<dbReference type="InterPro" id="IPR046867">
    <property type="entry name" value="AldOxase/xan_DH_MoCoBD2"/>
</dbReference>
<dbReference type="InterPro" id="IPR037165">
    <property type="entry name" value="AldOxase/xan_DH_Mopterin-bd_sf"/>
</dbReference>
<evidence type="ECO:0000259" key="2">
    <source>
        <dbReference type="SMART" id="SM01008"/>
    </source>
</evidence>
<keyword evidence="4" id="KW-1185">Reference proteome</keyword>
<dbReference type="PANTHER" id="PTHR47495:SF2">
    <property type="entry name" value="ALDEHYDE DEHYDROGENASE"/>
    <property type="match status" value="1"/>
</dbReference>
<dbReference type="Pfam" id="PF02738">
    <property type="entry name" value="MoCoBD_1"/>
    <property type="match status" value="1"/>
</dbReference>
<dbReference type="Pfam" id="PF20256">
    <property type="entry name" value="MoCoBD_2"/>
    <property type="match status" value="2"/>
</dbReference>
<dbReference type="InterPro" id="IPR000674">
    <property type="entry name" value="Ald_Oxase/Xan_DH_a/b"/>
</dbReference>
<dbReference type="EMBL" id="BAABDM010000004">
    <property type="protein sequence ID" value="GAA4097752.1"/>
    <property type="molecule type" value="Genomic_DNA"/>
</dbReference>
<dbReference type="SMART" id="SM01008">
    <property type="entry name" value="Ald_Xan_dh_C"/>
    <property type="match status" value="1"/>
</dbReference>
<organism evidence="3 4">
    <name type="scientific">Zhongshania borealis</name>
    <dbReference type="NCBI Taxonomy" id="889488"/>
    <lineage>
        <taxon>Bacteria</taxon>
        <taxon>Pseudomonadati</taxon>
        <taxon>Pseudomonadota</taxon>
        <taxon>Gammaproteobacteria</taxon>
        <taxon>Cellvibrionales</taxon>
        <taxon>Spongiibacteraceae</taxon>
        <taxon>Zhongshania</taxon>
    </lineage>
</organism>
<dbReference type="Proteomes" id="UP001500392">
    <property type="component" value="Unassembled WGS sequence"/>
</dbReference>
<dbReference type="PANTHER" id="PTHR47495">
    <property type="entry name" value="ALDEHYDE DEHYDROGENASE"/>
    <property type="match status" value="1"/>
</dbReference>
<comment type="caution">
    <text evidence="3">The sequence shown here is derived from an EMBL/GenBank/DDBJ whole genome shotgun (WGS) entry which is preliminary data.</text>
</comment>
<dbReference type="InterPro" id="IPR052516">
    <property type="entry name" value="N-heterocyclic_Hydroxylase"/>
</dbReference>
<evidence type="ECO:0000313" key="3">
    <source>
        <dbReference type="EMBL" id="GAA4097752.1"/>
    </source>
</evidence>
<sequence>MTNSGLNRRDFIKISVMAGGGLLVACGGSSRSRTANNPDDNNGTPPTVAEEHIIGEFMRIATDNRITVLVGATEIGQGALTSIPMIVAEELDADWSLVSAEQSPVAANFNNPYFQNLLQFTVASSAIRGYFDAQRSIGATVRQMLINAAAKRWDVDPSSLRTEASYVFDDIGGRSASYGELSSAAAEEDIPSSPSLKDPANYRIIGTSPQRTDASDKTDGSFKYGMDVDIPGMLTALIARPPRFNGQALSVDDNAALAVPGVQSVHTIPGGVAVVADDFWAAQQGRKALQVSWNELLAGRTDSESQRAEYNFKLNLPGVPIRSDGSTLLAQLQANETLSADYYFPFMAHAAMEPLNVVVDYDGSSAEIWTGTQSATLDKVFAGVVLGLLPDQINFHMMPAGGGFGRRGNPLADFVRDACFVAKALQQPVKVIWTREDDMKGGYYRPAAAVRVSASLNSADEITAWTHRAVTQDVTASLYVENALDALHDMELPPLAELTDFETGMPYKIDNVTMDVHLTVLPNMPSLWMRSVNKFTDVFAQETFIDELALKVNQNPYTFRRQLLSDKPRHLAVLDAVAQAANWGSTSGVKQGIAVMGHWNSFVAQVVEVSVSAGRELTIHRVVSAVDCGTAVNPDLVIAQVESAVIFALSSVLFGEILLDDGVVQQSNFDDYPVLRMHQTPIIETVIVNSGNTVGGVGEIGVPCVGPALANAIFTATGERIRELPLSRLNFIIA</sequence>
<dbReference type="PIRSF" id="PIRSF036389">
    <property type="entry name" value="IOR_B"/>
    <property type="match status" value="1"/>
</dbReference>
<dbReference type="SUPFAM" id="SSF56003">
    <property type="entry name" value="Molybdenum cofactor-binding domain"/>
    <property type="match status" value="2"/>
</dbReference>
<feature type="domain" description="Aldehyde oxidase/xanthine dehydrogenase a/b hammerhead" evidence="2">
    <location>
        <begin position="219"/>
        <end position="297"/>
    </location>
</feature>
<feature type="region of interest" description="Disordered" evidence="1">
    <location>
        <begin position="184"/>
        <end position="219"/>
    </location>
</feature>
<gene>
    <name evidence="3" type="ORF">GCM10022414_23140</name>
</gene>
<dbReference type="InterPro" id="IPR006311">
    <property type="entry name" value="TAT_signal"/>
</dbReference>
<protein>
    <submittedName>
        <fullName evidence="3">Xanthine dehydrogenase family protein molybdopterin-binding subunit</fullName>
    </submittedName>
</protein>
<dbReference type="RefSeq" id="WP_344936070.1">
    <property type="nucleotide sequence ID" value="NZ_BAABDM010000004.1"/>
</dbReference>
<name>A0ABP7WV89_9GAMM</name>
<evidence type="ECO:0000313" key="4">
    <source>
        <dbReference type="Proteomes" id="UP001500392"/>
    </source>
</evidence>
<evidence type="ECO:0000256" key="1">
    <source>
        <dbReference type="SAM" id="MobiDB-lite"/>
    </source>
</evidence>
<dbReference type="Gene3D" id="3.30.365.10">
    <property type="entry name" value="Aldehyde oxidase/xanthine dehydrogenase, molybdopterin binding domain"/>
    <property type="match status" value="4"/>
</dbReference>
<proteinExistence type="predicted"/>
<reference evidence="4" key="1">
    <citation type="journal article" date="2019" name="Int. J. Syst. Evol. Microbiol.">
        <title>The Global Catalogue of Microorganisms (GCM) 10K type strain sequencing project: providing services to taxonomists for standard genome sequencing and annotation.</title>
        <authorList>
            <consortium name="The Broad Institute Genomics Platform"/>
            <consortium name="The Broad Institute Genome Sequencing Center for Infectious Disease"/>
            <person name="Wu L."/>
            <person name="Ma J."/>
        </authorList>
    </citation>
    <scope>NUCLEOTIDE SEQUENCE [LARGE SCALE GENOMIC DNA]</scope>
    <source>
        <strain evidence="4">JCM 17304</strain>
    </source>
</reference>
<dbReference type="PROSITE" id="PS51318">
    <property type="entry name" value="TAT"/>
    <property type="match status" value="1"/>
</dbReference>
<dbReference type="InterPro" id="IPR008274">
    <property type="entry name" value="AldOxase/xan_DH_MoCoBD1"/>
</dbReference>
<accession>A0ABP7WV89</accession>
<dbReference type="Gene3D" id="3.90.1170.50">
    <property type="entry name" value="Aldehyde oxidase/xanthine dehydrogenase, a/b hammerhead"/>
    <property type="match status" value="1"/>
</dbReference>